<accession>A0A1Q9E5S5</accession>
<feature type="coiled-coil region" evidence="1">
    <location>
        <begin position="290"/>
        <end position="317"/>
    </location>
</feature>
<dbReference type="AlphaFoldDB" id="A0A1Q9E5S5"/>
<feature type="compositionally biased region" description="Basic and acidic residues" evidence="2">
    <location>
        <begin position="380"/>
        <end position="394"/>
    </location>
</feature>
<dbReference type="InterPro" id="IPR009091">
    <property type="entry name" value="RCC1/BLIP-II"/>
</dbReference>
<name>A0A1Q9E5S5_SYMMI</name>
<dbReference type="OrthoDB" id="5370059at2759"/>
<dbReference type="InterPro" id="IPR051553">
    <property type="entry name" value="Ran_GTPase-activating"/>
</dbReference>
<feature type="compositionally biased region" description="Low complexity" evidence="2">
    <location>
        <begin position="181"/>
        <end position="193"/>
    </location>
</feature>
<dbReference type="Gene3D" id="3.30.200.20">
    <property type="entry name" value="Phosphorylase Kinase, domain 1"/>
    <property type="match status" value="1"/>
</dbReference>
<feature type="region of interest" description="Disordered" evidence="2">
    <location>
        <begin position="116"/>
        <end position="139"/>
    </location>
</feature>
<feature type="region of interest" description="Disordered" evidence="2">
    <location>
        <begin position="159"/>
        <end position="281"/>
    </location>
</feature>
<evidence type="ECO:0000256" key="2">
    <source>
        <dbReference type="SAM" id="MobiDB-lite"/>
    </source>
</evidence>
<feature type="compositionally biased region" description="Low complexity" evidence="2">
    <location>
        <begin position="201"/>
        <end position="213"/>
    </location>
</feature>
<reference evidence="3 4" key="1">
    <citation type="submission" date="2016-02" db="EMBL/GenBank/DDBJ databases">
        <title>Genome analysis of coral dinoflagellate symbionts highlights evolutionary adaptations to a symbiotic lifestyle.</title>
        <authorList>
            <person name="Aranda M."/>
            <person name="Li Y."/>
            <person name="Liew Y.J."/>
            <person name="Baumgarten S."/>
            <person name="Simakov O."/>
            <person name="Wilson M."/>
            <person name="Piel J."/>
            <person name="Ashoor H."/>
            <person name="Bougouffa S."/>
            <person name="Bajic V.B."/>
            <person name="Ryu T."/>
            <person name="Ravasi T."/>
            <person name="Bayer T."/>
            <person name="Micklem G."/>
            <person name="Kim H."/>
            <person name="Bhak J."/>
            <person name="Lajeunesse T.C."/>
            <person name="Voolstra C.R."/>
        </authorList>
    </citation>
    <scope>NUCLEOTIDE SEQUENCE [LARGE SCALE GENOMIC DNA]</scope>
    <source>
        <strain evidence="3 4">CCMP2467</strain>
    </source>
</reference>
<gene>
    <name evidence="3" type="primary">HERC1</name>
    <name evidence="3" type="ORF">AK812_SmicGene14359</name>
</gene>
<comment type="caution">
    <text evidence="3">The sequence shown here is derived from an EMBL/GenBank/DDBJ whole genome shotgun (WGS) entry which is preliminary data.</text>
</comment>
<dbReference type="Gene3D" id="2.130.10.30">
    <property type="entry name" value="Regulator of chromosome condensation 1/beta-lactamase-inhibitor protein II"/>
    <property type="match status" value="2"/>
</dbReference>
<organism evidence="3 4">
    <name type="scientific">Symbiodinium microadriaticum</name>
    <name type="common">Dinoflagellate</name>
    <name type="synonym">Zooxanthella microadriatica</name>
    <dbReference type="NCBI Taxonomy" id="2951"/>
    <lineage>
        <taxon>Eukaryota</taxon>
        <taxon>Sar</taxon>
        <taxon>Alveolata</taxon>
        <taxon>Dinophyceae</taxon>
        <taxon>Suessiales</taxon>
        <taxon>Symbiodiniaceae</taxon>
        <taxon>Symbiodinium</taxon>
    </lineage>
</organism>
<sequence>MAAVHARPGVVQASPIVFAPPAPVLQQRMQSPGAPLVRGHRAARSNSPAAAWAETAQRARLVAKAQADVCVAVARAATGPNHQSASPRQNYSPRILQQEAPSPVAYKINRQQSFSPRVAQRALQRAASAPPVQAENSPAQVQAAASPFVGYRAVKIGAGAGTSKPSPTPRGPGQGRPPVPGCVSPSKSPVSPGSPGGPGMSPGSPGSPGTSPGMKRASSAGARNIFGMERAPAGRRTPSHTPTASPLQQHRDVAMVKASSTPRLPYRNVREQSPTGQATPRWMCSPRARQEEFEREKRAHEERLRRLEAETREARQRIHQRLQVVEEQQAYARQLQKQGAGVEKEPPPSPLKTKREVAPVVLGSSVELWAVRLLMKLDGKNKEKQGRGSRDSDQKSQASDSEEAEIRLDEIQKEKKVGAGSFGAVWKAKCRGRDVAVKYCQVGKPSEVCLPLSGRAVSLDADREESVESLKRRAQKALAVGRGHLMDSSGGALDGATTLTDAELKNGDTLIFQVGQVHVRGNMVALAAVLGDGSVVTWGSASYGGDSSAVQDQLKNVQQIKASHNAFAAILRDGSVVTWGHSWSGGDSSAVQAQLKNVQQMHASKGAFAAILADGSVVTWGDARLGGNSSAAQEQLKNVQQIQACEYAFAAILADGSVVTWGDKYYGGDSSSVQDQLKNVQQIHASCSAFAAVLHDGSVVTWGSEQHGGDSSAVQDKLRAVQQIHATNYAFAAILGDGSVVTWGQAGYGGDSNAVGDQLRNVKTIQASGFAFAAILGDGSVVTWGTAGSGGDSSAVQDQLKNVEHIQGSQYAFAAILEDGSVVTWGDSWCGGDSSAVKDQLKNVLQIEASESAFAAILASGAIVTWGSSVSGGDSSSVRDQLMNM</sequence>
<evidence type="ECO:0000313" key="3">
    <source>
        <dbReference type="EMBL" id="OLQ02771.1"/>
    </source>
</evidence>
<dbReference type="CDD" id="cd22249">
    <property type="entry name" value="UDM1_RNF168_RNF169-like"/>
    <property type="match status" value="1"/>
</dbReference>
<dbReference type="SUPFAM" id="SSF56112">
    <property type="entry name" value="Protein kinase-like (PK-like)"/>
    <property type="match status" value="1"/>
</dbReference>
<feature type="region of interest" description="Disordered" evidence="2">
    <location>
        <begin position="380"/>
        <end position="404"/>
    </location>
</feature>
<feature type="compositionally biased region" description="Pro residues" evidence="2">
    <location>
        <begin position="166"/>
        <end position="180"/>
    </location>
</feature>
<evidence type="ECO:0000256" key="1">
    <source>
        <dbReference type="SAM" id="Coils"/>
    </source>
</evidence>
<dbReference type="PANTHER" id="PTHR45982">
    <property type="entry name" value="REGULATOR OF CHROMOSOME CONDENSATION"/>
    <property type="match status" value="1"/>
</dbReference>
<dbReference type="PANTHER" id="PTHR45982:SF1">
    <property type="entry name" value="REGULATOR OF CHROMOSOME CONDENSATION"/>
    <property type="match status" value="1"/>
</dbReference>
<keyword evidence="1" id="KW-0175">Coiled coil</keyword>
<feature type="region of interest" description="Disordered" evidence="2">
    <location>
        <begin position="335"/>
        <end position="354"/>
    </location>
</feature>
<proteinExistence type="predicted"/>
<dbReference type="Proteomes" id="UP000186817">
    <property type="component" value="Unassembled WGS sequence"/>
</dbReference>
<keyword evidence="4" id="KW-1185">Reference proteome</keyword>
<dbReference type="EMBL" id="LSRX01000255">
    <property type="protein sequence ID" value="OLQ02771.1"/>
    <property type="molecule type" value="Genomic_DNA"/>
</dbReference>
<dbReference type="SUPFAM" id="SSF50985">
    <property type="entry name" value="RCC1/BLIP-II"/>
    <property type="match status" value="2"/>
</dbReference>
<protein>
    <submittedName>
        <fullName evidence="3">Putative E3 ubiquitin-protein ligase HERC1</fullName>
    </submittedName>
</protein>
<evidence type="ECO:0000313" key="4">
    <source>
        <dbReference type="Proteomes" id="UP000186817"/>
    </source>
</evidence>
<feature type="compositionally biased region" description="Polar residues" evidence="2">
    <location>
        <begin position="239"/>
        <end position="248"/>
    </location>
</feature>
<dbReference type="InterPro" id="IPR011009">
    <property type="entry name" value="Kinase-like_dom_sf"/>
</dbReference>